<dbReference type="Proteomes" id="UP001470230">
    <property type="component" value="Unassembled WGS sequence"/>
</dbReference>
<evidence type="ECO:0000313" key="1">
    <source>
        <dbReference type="EMBL" id="KAK8891844.1"/>
    </source>
</evidence>
<sequence>MKSIPKFDIPSAASSIQNADIDLLSHEQLENLDKETEKKLSKQVQQINSSIDKESSSINTIYASAIERALMQVSDYFTSIQMEESEKVHKNAQYTIQKPPQISTPSEAAERELRYSLKFTRDYQISLSKKVKEKMEDIKRKPHV</sequence>
<dbReference type="EMBL" id="JAPFFF010000004">
    <property type="protein sequence ID" value="KAK8891844.1"/>
    <property type="molecule type" value="Genomic_DNA"/>
</dbReference>
<proteinExistence type="predicted"/>
<protein>
    <submittedName>
        <fullName evidence="1">Uncharacterized protein</fullName>
    </submittedName>
</protein>
<comment type="caution">
    <text evidence="1">The sequence shown here is derived from an EMBL/GenBank/DDBJ whole genome shotgun (WGS) entry which is preliminary data.</text>
</comment>
<gene>
    <name evidence="1" type="ORF">M9Y10_029066</name>
</gene>
<reference evidence="1 2" key="1">
    <citation type="submission" date="2024-04" db="EMBL/GenBank/DDBJ databases">
        <title>Tritrichomonas musculus Genome.</title>
        <authorList>
            <person name="Alves-Ferreira E."/>
            <person name="Grigg M."/>
            <person name="Lorenzi H."/>
            <person name="Galac M."/>
        </authorList>
    </citation>
    <scope>NUCLEOTIDE SEQUENCE [LARGE SCALE GENOMIC DNA]</scope>
    <source>
        <strain evidence="1 2">EAF2021</strain>
    </source>
</reference>
<accession>A0ABR2KL61</accession>
<keyword evidence="2" id="KW-1185">Reference proteome</keyword>
<evidence type="ECO:0000313" key="2">
    <source>
        <dbReference type="Proteomes" id="UP001470230"/>
    </source>
</evidence>
<name>A0ABR2KL61_9EUKA</name>
<organism evidence="1 2">
    <name type="scientific">Tritrichomonas musculus</name>
    <dbReference type="NCBI Taxonomy" id="1915356"/>
    <lineage>
        <taxon>Eukaryota</taxon>
        <taxon>Metamonada</taxon>
        <taxon>Parabasalia</taxon>
        <taxon>Tritrichomonadida</taxon>
        <taxon>Tritrichomonadidae</taxon>
        <taxon>Tritrichomonas</taxon>
    </lineage>
</organism>